<reference evidence="2 3" key="1">
    <citation type="submission" date="2016-07" db="EMBL/GenBank/DDBJ databases">
        <title>Pervasive Adenine N6-methylation of Active Genes in Fungi.</title>
        <authorList>
            <consortium name="DOE Joint Genome Institute"/>
            <person name="Mondo S.J."/>
            <person name="Dannebaum R.O."/>
            <person name="Kuo R.C."/>
            <person name="Labutti K."/>
            <person name="Haridas S."/>
            <person name="Kuo A."/>
            <person name="Salamov A."/>
            <person name="Ahrendt S.R."/>
            <person name="Lipzen A."/>
            <person name="Sullivan W."/>
            <person name="Andreopoulos W.B."/>
            <person name="Clum A."/>
            <person name="Lindquist E."/>
            <person name="Daum C."/>
            <person name="Ramamoorthy G.K."/>
            <person name="Gryganskyi A."/>
            <person name="Culley D."/>
            <person name="Magnuson J.K."/>
            <person name="James T.Y."/>
            <person name="O'Malley M.A."/>
            <person name="Stajich J.E."/>
            <person name="Spatafora J.W."/>
            <person name="Visel A."/>
            <person name="Grigoriev I.V."/>
        </authorList>
    </citation>
    <scope>NUCLEOTIDE SEQUENCE [LARGE SCALE GENOMIC DNA]</scope>
    <source>
        <strain evidence="2 3">68-887.2</strain>
    </source>
</reference>
<keyword evidence="3" id="KW-1185">Reference proteome</keyword>
<dbReference type="Proteomes" id="UP000193986">
    <property type="component" value="Unassembled WGS sequence"/>
</dbReference>
<feature type="compositionally biased region" description="Polar residues" evidence="1">
    <location>
        <begin position="41"/>
        <end position="50"/>
    </location>
</feature>
<feature type="region of interest" description="Disordered" evidence="1">
    <location>
        <begin position="24"/>
        <end position="143"/>
    </location>
</feature>
<proteinExistence type="predicted"/>
<evidence type="ECO:0000313" key="3">
    <source>
        <dbReference type="Proteomes" id="UP000193986"/>
    </source>
</evidence>
<comment type="caution">
    <text evidence="2">The sequence shown here is derived from an EMBL/GenBank/DDBJ whole genome shotgun (WGS) entry which is preliminary data.</text>
</comment>
<dbReference type="InParanoid" id="A0A1Y2BNK6"/>
<dbReference type="OrthoDB" id="2570580at2759"/>
<gene>
    <name evidence="2" type="ORF">BCR39DRAFT_31153</name>
</gene>
<protein>
    <submittedName>
        <fullName evidence="2">Uncharacterized protein</fullName>
    </submittedName>
</protein>
<accession>A0A1Y2BNK6</accession>
<sequence>MTYYHVFLPPPILSPLPLDHAASGPPLKPHILPRPPRDELGSQTSLSQRLQVAGGLNSLKSPIELSGQGVAGPSRVKKKRKTDGESLSANVADESLGSSSHVGSGRQSEEGRVQADSGGGGGGRRRRRSLRLSRVSDYTTGLPNYPGSGESILSLNTTTTSFPSQYPPTAADLSVHNLPQWHIPLTRLKTLQALSSERDKAVVSALVCVVAVETATVVRKSRAQEGDLWMGLWRTVDPDEAGMDVRFWGELAREWCERTRRGDLVLLESQSVIPFHQPREIRQWKGREGKGREGKGREYFRPATRKNKAELVVSNNFGAKPKLVIVYRTMPRHTTDKRGGIDKIVPEDKALRPDLRLARSDPGVRKVAECARWFAEWIGGEGPP</sequence>
<dbReference type="EMBL" id="MCFC01000001">
    <property type="protein sequence ID" value="ORY35745.1"/>
    <property type="molecule type" value="Genomic_DNA"/>
</dbReference>
<feature type="compositionally biased region" description="Polar residues" evidence="1">
    <location>
        <begin position="96"/>
        <end position="106"/>
    </location>
</feature>
<organism evidence="2 3">
    <name type="scientific">Naematelia encephala</name>
    <dbReference type="NCBI Taxonomy" id="71784"/>
    <lineage>
        <taxon>Eukaryota</taxon>
        <taxon>Fungi</taxon>
        <taxon>Dikarya</taxon>
        <taxon>Basidiomycota</taxon>
        <taxon>Agaricomycotina</taxon>
        <taxon>Tremellomycetes</taxon>
        <taxon>Tremellales</taxon>
        <taxon>Naemateliaceae</taxon>
        <taxon>Naematelia</taxon>
    </lineage>
</organism>
<dbReference type="STRING" id="71784.A0A1Y2BNK6"/>
<evidence type="ECO:0000313" key="2">
    <source>
        <dbReference type="EMBL" id="ORY35745.1"/>
    </source>
</evidence>
<evidence type="ECO:0000256" key="1">
    <source>
        <dbReference type="SAM" id="MobiDB-lite"/>
    </source>
</evidence>
<name>A0A1Y2BNK6_9TREE</name>
<dbReference type="AlphaFoldDB" id="A0A1Y2BNK6"/>